<dbReference type="Pfam" id="PF01042">
    <property type="entry name" value="Ribonuc_L-PSP"/>
    <property type="match status" value="1"/>
</dbReference>
<proteinExistence type="predicted"/>
<dbReference type="EMBL" id="JANWOI010000003">
    <property type="protein sequence ID" value="MDA5194145.1"/>
    <property type="molecule type" value="Genomic_DNA"/>
</dbReference>
<protein>
    <submittedName>
        <fullName evidence="1">RidA family protein</fullName>
    </submittedName>
</protein>
<comment type="caution">
    <text evidence="1">The sequence shown here is derived from an EMBL/GenBank/DDBJ whole genome shotgun (WGS) entry which is preliminary data.</text>
</comment>
<gene>
    <name evidence="1" type="ORF">NYP16_09305</name>
</gene>
<dbReference type="AlphaFoldDB" id="A0A9X3Z7E2"/>
<organism evidence="1 2">
    <name type="scientific">Govanella unica</name>
    <dbReference type="NCBI Taxonomy" id="2975056"/>
    <lineage>
        <taxon>Bacteria</taxon>
        <taxon>Pseudomonadati</taxon>
        <taxon>Pseudomonadota</taxon>
        <taxon>Alphaproteobacteria</taxon>
        <taxon>Emcibacterales</taxon>
        <taxon>Govanellaceae</taxon>
        <taxon>Govanella</taxon>
    </lineage>
</organism>
<reference evidence="1" key="1">
    <citation type="submission" date="2022-08" db="EMBL/GenBank/DDBJ databases">
        <authorList>
            <person name="Vandamme P."/>
            <person name="Hettiarachchi A."/>
            <person name="Peeters C."/>
            <person name="Cnockaert M."/>
            <person name="Carlier A."/>
        </authorList>
    </citation>
    <scope>NUCLEOTIDE SEQUENCE</scope>
    <source>
        <strain evidence="1">LMG 31809</strain>
    </source>
</reference>
<dbReference type="CDD" id="cd06154">
    <property type="entry name" value="YjgF_YER057c_UK114_like_6"/>
    <property type="match status" value="1"/>
</dbReference>
<evidence type="ECO:0000313" key="1">
    <source>
        <dbReference type="EMBL" id="MDA5194145.1"/>
    </source>
</evidence>
<dbReference type="PANTHER" id="PTHR43857">
    <property type="entry name" value="BLR7761 PROTEIN"/>
    <property type="match status" value="1"/>
</dbReference>
<sequence>MQKISSGSPFEALAGYSRAVVDDLYVHVSGTVGADPETKAIPEDAEAQTRNIFRIIEDTLTTAGTDLTQVTRSRVYVTDMSHLGAVVKVLGEKFGEIRPANTTLICGIPAPGAKVEIEVTARRK</sequence>
<evidence type="ECO:0000313" key="2">
    <source>
        <dbReference type="Proteomes" id="UP001141619"/>
    </source>
</evidence>
<reference evidence="1" key="2">
    <citation type="journal article" date="2023" name="Syst. Appl. Microbiol.">
        <title>Govania unica gen. nov., sp. nov., a rare biosphere bacterium that represents a novel family in the class Alphaproteobacteria.</title>
        <authorList>
            <person name="Vandamme P."/>
            <person name="Peeters C."/>
            <person name="Hettiarachchi A."/>
            <person name="Cnockaert M."/>
            <person name="Carlier A."/>
        </authorList>
    </citation>
    <scope>NUCLEOTIDE SEQUENCE</scope>
    <source>
        <strain evidence="1">LMG 31809</strain>
    </source>
</reference>
<dbReference type="InterPro" id="IPR006175">
    <property type="entry name" value="YjgF/YER057c/UK114"/>
</dbReference>
<dbReference type="InterPro" id="IPR035959">
    <property type="entry name" value="RutC-like_sf"/>
</dbReference>
<dbReference type="Proteomes" id="UP001141619">
    <property type="component" value="Unassembled WGS sequence"/>
</dbReference>
<dbReference type="SUPFAM" id="SSF55298">
    <property type="entry name" value="YjgF-like"/>
    <property type="match status" value="1"/>
</dbReference>
<dbReference type="RefSeq" id="WP_274943849.1">
    <property type="nucleotide sequence ID" value="NZ_JANWOI010000003.1"/>
</dbReference>
<dbReference type="PANTHER" id="PTHR43857:SF1">
    <property type="entry name" value="YJGH FAMILY PROTEIN"/>
    <property type="match status" value="1"/>
</dbReference>
<accession>A0A9X3Z7E2</accession>
<dbReference type="Gene3D" id="3.30.1330.40">
    <property type="entry name" value="RutC-like"/>
    <property type="match status" value="1"/>
</dbReference>
<name>A0A9X3Z7E2_9PROT</name>
<keyword evidence="2" id="KW-1185">Reference proteome</keyword>